<accession>A0A183UQR6</accession>
<keyword evidence="2" id="KW-0732">Signal</keyword>
<feature type="chain" id="PRO_5044553334" evidence="2">
    <location>
        <begin position="22"/>
        <end position="589"/>
    </location>
</feature>
<evidence type="ECO:0000313" key="4">
    <source>
        <dbReference type="Proteomes" id="UP000050794"/>
    </source>
</evidence>
<dbReference type="WBParaSite" id="TCNE_0001083601-mRNA-1">
    <property type="protein sequence ID" value="TCNE_0001083601-mRNA-1"/>
    <property type="gene ID" value="TCNE_0001083601"/>
</dbReference>
<feature type="region of interest" description="Disordered" evidence="1">
    <location>
        <begin position="193"/>
        <end position="212"/>
    </location>
</feature>
<dbReference type="EMBL" id="UYWY01020635">
    <property type="protein sequence ID" value="VDM42157.1"/>
    <property type="molecule type" value="Genomic_DNA"/>
</dbReference>
<reference evidence="3 4" key="2">
    <citation type="submission" date="2018-11" db="EMBL/GenBank/DDBJ databases">
        <authorList>
            <consortium name="Pathogen Informatics"/>
        </authorList>
    </citation>
    <scope>NUCLEOTIDE SEQUENCE [LARGE SCALE GENOMIC DNA]</scope>
</reference>
<name>A0A183UQR6_TOXCA</name>
<feature type="compositionally biased region" description="Acidic residues" evidence="1">
    <location>
        <begin position="166"/>
        <end position="176"/>
    </location>
</feature>
<evidence type="ECO:0000256" key="1">
    <source>
        <dbReference type="SAM" id="MobiDB-lite"/>
    </source>
</evidence>
<proteinExistence type="predicted"/>
<gene>
    <name evidence="3" type="ORF">TCNE_LOCUS10836</name>
</gene>
<protein>
    <submittedName>
        <fullName evidence="5">Kazal-like domain-containing protein</fullName>
    </submittedName>
</protein>
<evidence type="ECO:0000313" key="5">
    <source>
        <dbReference type="WBParaSite" id="TCNE_0001083601-mRNA-1"/>
    </source>
</evidence>
<dbReference type="Proteomes" id="UP000050794">
    <property type="component" value="Unassembled WGS sequence"/>
</dbReference>
<organism evidence="4 5">
    <name type="scientific">Toxocara canis</name>
    <name type="common">Canine roundworm</name>
    <dbReference type="NCBI Taxonomy" id="6265"/>
    <lineage>
        <taxon>Eukaryota</taxon>
        <taxon>Metazoa</taxon>
        <taxon>Ecdysozoa</taxon>
        <taxon>Nematoda</taxon>
        <taxon>Chromadorea</taxon>
        <taxon>Rhabditida</taxon>
        <taxon>Spirurina</taxon>
        <taxon>Ascaridomorpha</taxon>
        <taxon>Ascaridoidea</taxon>
        <taxon>Toxocaridae</taxon>
        <taxon>Toxocara</taxon>
    </lineage>
</organism>
<dbReference type="AlphaFoldDB" id="A0A183UQR6"/>
<feature type="region of interest" description="Disordered" evidence="1">
    <location>
        <begin position="149"/>
        <end position="179"/>
    </location>
</feature>
<evidence type="ECO:0000313" key="3">
    <source>
        <dbReference type="EMBL" id="VDM42157.1"/>
    </source>
</evidence>
<feature type="signal peptide" evidence="2">
    <location>
        <begin position="1"/>
        <end position="21"/>
    </location>
</feature>
<sequence length="589" mass="66902">MRSALNYVLITLCFLYKCTNMQQITDEDSVTNLSGTMNRLPFSAFGGLLHPYFFYPPSPSKRHEKLSGLPPLPDDYEITPPTTLLPFRLIRLPPITVPPLPSLDSYGINTIPELPPQHESKYAGQFAPDGSFIGNKQILASKAKADSEVSSQEFHSIRTRDVKPDESDETADYEDDSFYRDPEIEKRVAKFLETHPTTNEPSSQRTPKVDEKATTAIQSVRIADAESIAKKATDLRTREEVEKVYRKNEQIRLVNRTNVTDLRTKLIDSSVLAHALRSGNDHRSVPLRIRSLSDRPLQLASKNFKSLPVSPGIHQPKRVHPRLNIGETAPMSRVQLRKLRKLQAILRYQQRPPIAKTYHQQLPIAKTPVVVHANAQPTLQVQQQKPVDYSNVIPRQRHVYHGGSISGEQRLQLVKPSKQQQPQPIPLVENPSIPPNFVYAPQLQPRWQPDSIIYHEIPLPRDPQDEAYLKEIEDYDLMLEFHRQKQQKQKKAALLSKNARSSRIYDFESNNDFLKAPQRQKYASAGSNNYVPPQLQVSVPAATLPSRIVQDLVPIHYNPYNNNNNGRAEELKLQLSGDVELELQLSGSV</sequence>
<evidence type="ECO:0000256" key="2">
    <source>
        <dbReference type="SAM" id="SignalP"/>
    </source>
</evidence>
<keyword evidence="4" id="KW-1185">Reference proteome</keyword>
<reference evidence="5" key="1">
    <citation type="submission" date="2016-06" db="UniProtKB">
        <authorList>
            <consortium name="WormBaseParasite"/>
        </authorList>
    </citation>
    <scope>IDENTIFICATION</scope>
</reference>
<feature type="compositionally biased region" description="Basic and acidic residues" evidence="1">
    <location>
        <begin position="155"/>
        <end position="165"/>
    </location>
</feature>
<feature type="compositionally biased region" description="Polar residues" evidence="1">
    <location>
        <begin position="195"/>
        <end position="206"/>
    </location>
</feature>